<dbReference type="SUPFAM" id="SSF53474">
    <property type="entry name" value="alpha/beta-Hydrolases"/>
    <property type="match status" value="1"/>
</dbReference>
<dbReference type="InterPro" id="IPR012223">
    <property type="entry name" value="TEII"/>
</dbReference>
<dbReference type="Proteomes" id="UP000013827">
    <property type="component" value="Unassembled WGS sequence"/>
</dbReference>
<dbReference type="AlphaFoldDB" id="A0A0D3I7P9"/>
<name>A0A0D3I7P9_EMIH1</name>
<dbReference type="HOGENOM" id="CLU_895553_0_0_1"/>
<dbReference type="EnsemblProtists" id="EOD07284">
    <property type="protein sequence ID" value="EOD07284"/>
    <property type="gene ID" value="EMIHUDRAFT_350921"/>
</dbReference>
<accession>A0A0D3I7P9</accession>
<dbReference type="InterPro" id="IPR029058">
    <property type="entry name" value="AB_hydrolase_fold"/>
</dbReference>
<evidence type="ECO:0000313" key="1">
    <source>
        <dbReference type="EnsemblProtists" id="EOD07284"/>
    </source>
</evidence>
<sequence length="311" mass="32434">MPLTLEQLEEIQADALADDVPIDLPRMRLWDRDKAVTFFEGGGVLPPSPLLVALYSAGLTPSQGRSLLGRVLAAARAAGVEDSLVLDHHTSHPACKTFDEYIAALAAQVEEAAGSARPVVLLAHSHGAVAAYGLARALGPRVRKLLVVARRPPHGPQSLLLQEVWGVCSAGEFVALPGPAILSGLVAAYRSSSLAPHARSPEAAWPPPVTETVGLARELYGSPIALCAEADIVAALGSVEPPSPPPLALPIVALAAAGEAPAGETGAKMRGWASLTRGRFALHTVANADHMGVILNKEAHRMLVEEVLEES</sequence>
<dbReference type="PANTHER" id="PTHR11487">
    <property type="entry name" value="THIOESTERASE"/>
    <property type="match status" value="1"/>
</dbReference>
<dbReference type="PANTHER" id="PTHR11487:SF0">
    <property type="entry name" value="S-ACYL FATTY ACID SYNTHASE THIOESTERASE, MEDIUM CHAIN"/>
    <property type="match status" value="1"/>
</dbReference>
<dbReference type="GeneID" id="17253459"/>
<organism evidence="1 2">
    <name type="scientific">Emiliania huxleyi (strain CCMP1516)</name>
    <dbReference type="NCBI Taxonomy" id="280463"/>
    <lineage>
        <taxon>Eukaryota</taxon>
        <taxon>Haptista</taxon>
        <taxon>Haptophyta</taxon>
        <taxon>Prymnesiophyceae</taxon>
        <taxon>Isochrysidales</taxon>
        <taxon>Noelaerhabdaceae</taxon>
        <taxon>Emiliania</taxon>
    </lineage>
</organism>
<dbReference type="KEGG" id="ehx:EMIHUDRAFT_350921"/>
<dbReference type="Gene3D" id="3.40.50.1820">
    <property type="entry name" value="alpha/beta hydrolase"/>
    <property type="match status" value="1"/>
</dbReference>
<reference evidence="2" key="1">
    <citation type="journal article" date="2013" name="Nature">
        <title>Pan genome of the phytoplankton Emiliania underpins its global distribution.</title>
        <authorList>
            <person name="Read B.A."/>
            <person name="Kegel J."/>
            <person name="Klute M.J."/>
            <person name="Kuo A."/>
            <person name="Lefebvre S.C."/>
            <person name="Maumus F."/>
            <person name="Mayer C."/>
            <person name="Miller J."/>
            <person name="Monier A."/>
            <person name="Salamov A."/>
            <person name="Young J."/>
            <person name="Aguilar M."/>
            <person name="Claverie J.M."/>
            <person name="Frickenhaus S."/>
            <person name="Gonzalez K."/>
            <person name="Herman E.K."/>
            <person name="Lin Y.C."/>
            <person name="Napier J."/>
            <person name="Ogata H."/>
            <person name="Sarno A.F."/>
            <person name="Shmutz J."/>
            <person name="Schroeder D."/>
            <person name="de Vargas C."/>
            <person name="Verret F."/>
            <person name="von Dassow P."/>
            <person name="Valentin K."/>
            <person name="Van de Peer Y."/>
            <person name="Wheeler G."/>
            <person name="Dacks J.B."/>
            <person name="Delwiche C.F."/>
            <person name="Dyhrman S.T."/>
            <person name="Glockner G."/>
            <person name="John U."/>
            <person name="Richards T."/>
            <person name="Worden A.Z."/>
            <person name="Zhang X."/>
            <person name="Grigoriev I.V."/>
            <person name="Allen A.E."/>
            <person name="Bidle K."/>
            <person name="Borodovsky M."/>
            <person name="Bowler C."/>
            <person name="Brownlee C."/>
            <person name="Cock J.M."/>
            <person name="Elias M."/>
            <person name="Gladyshev V.N."/>
            <person name="Groth M."/>
            <person name="Guda C."/>
            <person name="Hadaegh A."/>
            <person name="Iglesias-Rodriguez M.D."/>
            <person name="Jenkins J."/>
            <person name="Jones B.M."/>
            <person name="Lawson T."/>
            <person name="Leese F."/>
            <person name="Lindquist E."/>
            <person name="Lobanov A."/>
            <person name="Lomsadze A."/>
            <person name="Malik S.B."/>
            <person name="Marsh M.E."/>
            <person name="Mackinder L."/>
            <person name="Mock T."/>
            <person name="Mueller-Roeber B."/>
            <person name="Pagarete A."/>
            <person name="Parker M."/>
            <person name="Probert I."/>
            <person name="Quesneville H."/>
            <person name="Raines C."/>
            <person name="Rensing S.A."/>
            <person name="Riano-Pachon D.M."/>
            <person name="Richier S."/>
            <person name="Rokitta S."/>
            <person name="Shiraiwa Y."/>
            <person name="Soanes D.M."/>
            <person name="van der Giezen M."/>
            <person name="Wahlund T.M."/>
            <person name="Williams B."/>
            <person name="Wilson W."/>
            <person name="Wolfe G."/>
            <person name="Wurch L.L."/>
        </authorList>
    </citation>
    <scope>NUCLEOTIDE SEQUENCE</scope>
</reference>
<dbReference type="OMA" id="VIFAHSH"/>
<dbReference type="PaxDb" id="2903-EOD07284"/>
<evidence type="ECO:0008006" key="3">
    <source>
        <dbReference type="Google" id="ProtNLM"/>
    </source>
</evidence>
<reference evidence="1" key="2">
    <citation type="submission" date="2024-10" db="UniProtKB">
        <authorList>
            <consortium name="EnsemblProtists"/>
        </authorList>
    </citation>
    <scope>IDENTIFICATION</scope>
</reference>
<proteinExistence type="predicted"/>
<dbReference type="RefSeq" id="XP_005759713.1">
    <property type="nucleotide sequence ID" value="XM_005759656.1"/>
</dbReference>
<keyword evidence="2" id="KW-1185">Reference proteome</keyword>
<dbReference type="GO" id="GO:0008610">
    <property type="term" value="P:lipid biosynthetic process"/>
    <property type="evidence" value="ECO:0007669"/>
    <property type="project" value="TreeGrafter"/>
</dbReference>
<evidence type="ECO:0000313" key="2">
    <source>
        <dbReference type="Proteomes" id="UP000013827"/>
    </source>
</evidence>
<protein>
    <recommendedName>
        <fullName evidence="3">AB hydrolase-1 domain-containing protein</fullName>
    </recommendedName>
</protein>